<dbReference type="CDD" id="cd00093">
    <property type="entry name" value="HTH_XRE"/>
    <property type="match status" value="1"/>
</dbReference>
<evidence type="ECO:0000259" key="1">
    <source>
        <dbReference type="SMART" id="SM00530"/>
    </source>
</evidence>
<evidence type="ECO:0000313" key="3">
    <source>
        <dbReference type="Proteomes" id="UP001595923"/>
    </source>
</evidence>
<dbReference type="Pfam" id="PF19054">
    <property type="entry name" value="DUF5753"/>
    <property type="match status" value="1"/>
</dbReference>
<dbReference type="InterPro" id="IPR001387">
    <property type="entry name" value="Cro/C1-type_HTH"/>
</dbReference>
<dbReference type="SMART" id="SM00530">
    <property type="entry name" value="HTH_XRE"/>
    <property type="match status" value="1"/>
</dbReference>
<comment type="caution">
    <text evidence="2">The sequence shown here is derived from an EMBL/GenBank/DDBJ whole genome shotgun (WGS) entry which is preliminary data.</text>
</comment>
<organism evidence="2 3">
    <name type="scientific">Nocardiopsis mangrovi</name>
    <dbReference type="NCBI Taxonomy" id="1179818"/>
    <lineage>
        <taxon>Bacteria</taxon>
        <taxon>Bacillati</taxon>
        <taxon>Actinomycetota</taxon>
        <taxon>Actinomycetes</taxon>
        <taxon>Streptosporangiales</taxon>
        <taxon>Nocardiopsidaceae</taxon>
        <taxon>Nocardiopsis</taxon>
    </lineage>
</organism>
<sequence length="251" mass="27486">MDNFGDALKAQIELSGTNQSQLARKCGYSSSQISALVKGVRLPKRGAVEALDGALGAQGMLIRRWADAKRREAQPEWMRRIADVEDQAAEIRISQPTILPVVLQSEEYARGILRMGRPLSSGQEIEGEVERRIARAKYLLRDEGPKITAMVPEHVIRAAPEIAPDALRHLLGLTESLLVQVIPAGVHLGASMGAFRLISFEDRLPIVFVEHAVGGNLVDHPATVSHFSAAANRLQAEALRPVDSWNLIKEI</sequence>
<evidence type="ECO:0000313" key="2">
    <source>
        <dbReference type="EMBL" id="MFC4565697.1"/>
    </source>
</evidence>
<accession>A0ABV9E471</accession>
<dbReference type="InterPro" id="IPR010982">
    <property type="entry name" value="Lambda_DNA-bd_dom_sf"/>
</dbReference>
<reference evidence="3" key="1">
    <citation type="journal article" date="2019" name="Int. J. Syst. Evol. Microbiol.">
        <title>The Global Catalogue of Microorganisms (GCM) 10K type strain sequencing project: providing services to taxonomists for standard genome sequencing and annotation.</title>
        <authorList>
            <consortium name="The Broad Institute Genomics Platform"/>
            <consortium name="The Broad Institute Genome Sequencing Center for Infectious Disease"/>
            <person name="Wu L."/>
            <person name="Ma J."/>
        </authorList>
    </citation>
    <scope>NUCLEOTIDE SEQUENCE [LARGE SCALE GENOMIC DNA]</scope>
    <source>
        <strain evidence="3">XZYJ18</strain>
    </source>
</reference>
<dbReference type="InterPro" id="IPR043917">
    <property type="entry name" value="DUF5753"/>
</dbReference>
<dbReference type="Gene3D" id="1.10.260.40">
    <property type="entry name" value="lambda repressor-like DNA-binding domains"/>
    <property type="match status" value="1"/>
</dbReference>
<keyword evidence="3" id="KW-1185">Reference proteome</keyword>
<protein>
    <submittedName>
        <fullName evidence="2">Helix-turn-helix domain-containing protein</fullName>
    </submittedName>
</protein>
<proteinExistence type="predicted"/>
<dbReference type="Proteomes" id="UP001595923">
    <property type="component" value="Unassembled WGS sequence"/>
</dbReference>
<gene>
    <name evidence="2" type="ORF">ACFO4E_27885</name>
</gene>
<feature type="domain" description="HTH cro/C1-type" evidence="1">
    <location>
        <begin position="7"/>
        <end position="62"/>
    </location>
</feature>
<dbReference type="Pfam" id="PF13560">
    <property type="entry name" value="HTH_31"/>
    <property type="match status" value="1"/>
</dbReference>
<dbReference type="EMBL" id="JBHSFQ010000044">
    <property type="protein sequence ID" value="MFC4565697.1"/>
    <property type="molecule type" value="Genomic_DNA"/>
</dbReference>
<name>A0ABV9E471_9ACTN</name>
<dbReference type="SUPFAM" id="SSF47413">
    <property type="entry name" value="lambda repressor-like DNA-binding domains"/>
    <property type="match status" value="1"/>
</dbReference>
<dbReference type="RefSeq" id="WP_378579924.1">
    <property type="nucleotide sequence ID" value="NZ_JBHSFQ010000044.1"/>
</dbReference>